<dbReference type="OrthoDB" id="1918928at2759"/>
<protein>
    <submittedName>
        <fullName evidence="1">Uncharacterized protein</fullName>
    </submittedName>
</protein>
<accession>A0A9E7G5A9</accession>
<sequence>MLLSFAFVALSQKASPCIFSGTRKALPVCMGMTIAVSSSFLTPRVGNTRGATTSWWRSHIYEPQTSCSASNEQLPHEQKQCETTVTVRR</sequence>
<dbReference type="AlphaFoldDB" id="A0A9E7G5A9"/>
<keyword evidence="2" id="KW-1185">Reference proteome</keyword>
<dbReference type="Proteomes" id="UP001055439">
    <property type="component" value="Chromosome 5"/>
</dbReference>
<proteinExistence type="predicted"/>
<gene>
    <name evidence="1" type="ORF">MUK42_21477</name>
</gene>
<evidence type="ECO:0000313" key="2">
    <source>
        <dbReference type="Proteomes" id="UP001055439"/>
    </source>
</evidence>
<reference evidence="1" key="1">
    <citation type="submission" date="2022-05" db="EMBL/GenBank/DDBJ databases">
        <title>The Musa troglodytarum L. genome provides insights into the mechanism of non-climacteric behaviour and enrichment of carotenoids.</title>
        <authorList>
            <person name="Wang J."/>
        </authorList>
    </citation>
    <scope>NUCLEOTIDE SEQUENCE</scope>
    <source>
        <tissue evidence="1">Leaf</tissue>
    </source>
</reference>
<dbReference type="EMBL" id="CP097507">
    <property type="protein sequence ID" value="URE06527.1"/>
    <property type="molecule type" value="Genomic_DNA"/>
</dbReference>
<organism evidence="1 2">
    <name type="scientific">Musa troglodytarum</name>
    <name type="common">fe'i banana</name>
    <dbReference type="NCBI Taxonomy" id="320322"/>
    <lineage>
        <taxon>Eukaryota</taxon>
        <taxon>Viridiplantae</taxon>
        <taxon>Streptophyta</taxon>
        <taxon>Embryophyta</taxon>
        <taxon>Tracheophyta</taxon>
        <taxon>Spermatophyta</taxon>
        <taxon>Magnoliopsida</taxon>
        <taxon>Liliopsida</taxon>
        <taxon>Zingiberales</taxon>
        <taxon>Musaceae</taxon>
        <taxon>Musa</taxon>
    </lineage>
</organism>
<evidence type="ECO:0000313" key="1">
    <source>
        <dbReference type="EMBL" id="URE06527.1"/>
    </source>
</evidence>
<name>A0A9E7G5A9_9LILI</name>